<feature type="transmembrane region" description="Helical" evidence="10">
    <location>
        <begin position="159"/>
        <end position="180"/>
    </location>
</feature>
<feature type="transmembrane region" description="Helical" evidence="10">
    <location>
        <begin position="114"/>
        <end position="133"/>
    </location>
</feature>
<dbReference type="GO" id="GO:0005789">
    <property type="term" value="C:endoplasmic reticulum membrane"/>
    <property type="evidence" value="ECO:0007669"/>
    <property type="project" value="UniProtKB-SubCell"/>
</dbReference>
<sequence length="363" mass="42227">MICVHCSAPVSSLYERYKGNHIRLAVCNNCHQVADKYIEYDKVLLFIDLMLLKPQPYKHTIYNLLIINKKYECPCNDFRFKDLDTTRTKQKSIKNASNNDNQTSGSNFWNTYGYVIRLTILLFLFEVYIKWAYEEKNFAENPATASFVIQKVLNGPLQYVFFLTITAIESMCFNISLCYLSREYLSFGKGADDHEKYDSNLQIVVTDPKKNDLSVSDLNEQSTAKFSDNKLSLERSVAVITTTILVTNMIKLFPIVMLIWPYDNLILNMTRILIQFVHIAMLVEGLHIVLLDNENNHYWKITLVVLLSELIKFVVSNIIIDLGFKYWYGISWIDLFTDQYTQIKMKVQLGEKLLDKVLIYLGL</sequence>
<comment type="subcellular location">
    <subcellularLocation>
        <location evidence="1 10">Endoplasmic reticulum membrane</location>
        <topology evidence="1 10">Multi-pass membrane protein</topology>
    </subcellularLocation>
    <subcellularLocation>
        <location evidence="10">Golgi apparatus membrane</location>
        <topology evidence="10">Multi-pass membrane protein</topology>
    </subcellularLocation>
</comment>
<evidence type="ECO:0000256" key="6">
    <source>
        <dbReference type="ARBA" id="ARBA00022989"/>
    </source>
</evidence>
<comment type="function">
    <text evidence="10">Mediator of sterol homeostasis involved in sterol uptake, trafficking and distribution into membranes.</text>
</comment>
<organism evidence="11 12">
    <name type="scientific">Dekkera bruxellensis</name>
    <name type="common">Brettanomyces custersii</name>
    <dbReference type="NCBI Taxonomy" id="5007"/>
    <lineage>
        <taxon>Eukaryota</taxon>
        <taxon>Fungi</taxon>
        <taxon>Dikarya</taxon>
        <taxon>Ascomycota</taxon>
        <taxon>Saccharomycotina</taxon>
        <taxon>Pichiomycetes</taxon>
        <taxon>Pichiales</taxon>
        <taxon>Pichiaceae</taxon>
        <taxon>Brettanomyces</taxon>
    </lineage>
</organism>
<dbReference type="PANTHER" id="PTHR14467">
    <property type="entry name" value="ARV1"/>
    <property type="match status" value="1"/>
</dbReference>
<keyword evidence="10" id="KW-0333">Golgi apparatus</keyword>
<accession>A0A7D9H1A5</accession>
<protein>
    <recommendedName>
        <fullName evidence="10">Protein ARV</fullName>
    </recommendedName>
</protein>
<reference evidence="11 12" key="1">
    <citation type="submission" date="2019-07" db="EMBL/GenBank/DDBJ databases">
        <authorList>
            <person name="Friedrich A."/>
            <person name="Schacherer J."/>
        </authorList>
    </citation>
    <scope>NUCLEOTIDE SEQUENCE [LARGE SCALE GENOMIC DNA]</scope>
</reference>
<evidence type="ECO:0000256" key="2">
    <source>
        <dbReference type="ARBA" id="ARBA00009187"/>
    </source>
</evidence>
<dbReference type="GO" id="GO:0016125">
    <property type="term" value="P:sterol metabolic process"/>
    <property type="evidence" value="ECO:0007669"/>
    <property type="project" value="UniProtKB-UniRule"/>
</dbReference>
<keyword evidence="7 10" id="KW-0445">Lipid transport</keyword>
<dbReference type="GO" id="GO:0000139">
    <property type="term" value="C:Golgi membrane"/>
    <property type="evidence" value="ECO:0007669"/>
    <property type="project" value="UniProtKB-SubCell"/>
</dbReference>
<keyword evidence="9 10" id="KW-0472">Membrane</keyword>
<dbReference type="AlphaFoldDB" id="A0A7D9H1A5"/>
<keyword evidence="4 10" id="KW-0812">Transmembrane</keyword>
<dbReference type="PANTHER" id="PTHR14467:SF0">
    <property type="entry name" value="PROTEIN ARV1"/>
    <property type="match status" value="1"/>
</dbReference>
<dbReference type="EMBL" id="CABFWN010000003">
    <property type="protein sequence ID" value="VUG18088.1"/>
    <property type="molecule type" value="Genomic_DNA"/>
</dbReference>
<dbReference type="GO" id="GO:0032541">
    <property type="term" value="C:cortical endoplasmic reticulum"/>
    <property type="evidence" value="ECO:0007669"/>
    <property type="project" value="TreeGrafter"/>
</dbReference>
<feature type="transmembrane region" description="Helical" evidence="10">
    <location>
        <begin position="303"/>
        <end position="328"/>
    </location>
</feature>
<dbReference type="Proteomes" id="UP000478008">
    <property type="component" value="Unassembled WGS sequence"/>
</dbReference>
<proteinExistence type="inferred from homology"/>
<name>A0A7D9H1A5_DEKBR</name>
<evidence type="ECO:0000256" key="10">
    <source>
        <dbReference type="RuleBase" id="RU368065"/>
    </source>
</evidence>
<dbReference type="Pfam" id="PF04161">
    <property type="entry name" value="Arv1"/>
    <property type="match status" value="1"/>
</dbReference>
<comment type="similarity">
    <text evidence="2 10">Belongs to the ARV1 family.</text>
</comment>
<evidence type="ECO:0000256" key="4">
    <source>
        <dbReference type="ARBA" id="ARBA00022692"/>
    </source>
</evidence>
<evidence type="ECO:0000256" key="8">
    <source>
        <dbReference type="ARBA" id="ARBA00023098"/>
    </source>
</evidence>
<comment type="function">
    <text evidence="10">Regulates also the sphingolipid metabolism.</text>
</comment>
<dbReference type="GO" id="GO:0097036">
    <property type="term" value="P:regulation of plasma membrane sterol distribution"/>
    <property type="evidence" value="ECO:0007669"/>
    <property type="project" value="UniProtKB-UniRule"/>
</dbReference>
<evidence type="ECO:0000256" key="5">
    <source>
        <dbReference type="ARBA" id="ARBA00022824"/>
    </source>
</evidence>
<evidence type="ECO:0000256" key="1">
    <source>
        <dbReference type="ARBA" id="ARBA00004477"/>
    </source>
</evidence>
<evidence type="ECO:0000256" key="3">
    <source>
        <dbReference type="ARBA" id="ARBA00022448"/>
    </source>
</evidence>
<keyword evidence="12" id="KW-1185">Reference proteome</keyword>
<keyword evidence="10" id="KW-0746">Sphingolipid metabolism</keyword>
<gene>
    <name evidence="11" type="primary">ARV1</name>
    <name evidence="11" type="ORF">DEBR0S3_02014G</name>
</gene>
<evidence type="ECO:0000313" key="12">
    <source>
        <dbReference type="Proteomes" id="UP000478008"/>
    </source>
</evidence>
<keyword evidence="8 10" id="KW-0443">Lipid metabolism</keyword>
<keyword evidence="3 10" id="KW-0813">Transport</keyword>
<evidence type="ECO:0000256" key="7">
    <source>
        <dbReference type="ARBA" id="ARBA00023055"/>
    </source>
</evidence>
<keyword evidence="6 10" id="KW-1133">Transmembrane helix</keyword>
<keyword evidence="5 10" id="KW-0256">Endoplasmic reticulum</keyword>
<evidence type="ECO:0000256" key="9">
    <source>
        <dbReference type="ARBA" id="ARBA00023136"/>
    </source>
</evidence>
<dbReference type="GO" id="GO:0006665">
    <property type="term" value="P:sphingolipid metabolic process"/>
    <property type="evidence" value="ECO:0007669"/>
    <property type="project" value="UniProtKB-UniRule"/>
</dbReference>
<feature type="transmembrane region" description="Helical" evidence="10">
    <location>
        <begin position="272"/>
        <end position="291"/>
    </location>
</feature>
<dbReference type="InterPro" id="IPR007290">
    <property type="entry name" value="Arv1"/>
</dbReference>
<dbReference type="GO" id="GO:0032366">
    <property type="term" value="P:intracellular sterol transport"/>
    <property type="evidence" value="ECO:0007669"/>
    <property type="project" value="UniProtKB-UniRule"/>
</dbReference>
<feature type="transmembrane region" description="Helical" evidence="10">
    <location>
        <begin position="237"/>
        <end position="260"/>
    </location>
</feature>
<evidence type="ECO:0000313" key="11">
    <source>
        <dbReference type="EMBL" id="VUG18088.1"/>
    </source>
</evidence>